<dbReference type="InParanoid" id="A0A0V0R889"/>
<dbReference type="EMBL" id="LDAU01000024">
    <property type="protein sequence ID" value="KRX10703.1"/>
    <property type="molecule type" value="Genomic_DNA"/>
</dbReference>
<feature type="compositionally biased region" description="Basic residues" evidence="1">
    <location>
        <begin position="118"/>
        <end position="136"/>
    </location>
</feature>
<dbReference type="AlphaFoldDB" id="A0A0V0R889"/>
<organism evidence="2 3">
    <name type="scientific">Pseudocohnilembus persalinus</name>
    <name type="common">Ciliate</name>
    <dbReference type="NCBI Taxonomy" id="266149"/>
    <lineage>
        <taxon>Eukaryota</taxon>
        <taxon>Sar</taxon>
        <taxon>Alveolata</taxon>
        <taxon>Ciliophora</taxon>
        <taxon>Intramacronucleata</taxon>
        <taxon>Oligohymenophorea</taxon>
        <taxon>Scuticociliatia</taxon>
        <taxon>Philasterida</taxon>
        <taxon>Pseudocohnilembidae</taxon>
        <taxon>Pseudocohnilembus</taxon>
    </lineage>
</organism>
<name>A0A0V0R889_PSEPJ</name>
<proteinExistence type="predicted"/>
<protein>
    <submittedName>
        <fullName evidence="2">Uncharacterized protein</fullName>
    </submittedName>
</protein>
<accession>A0A0V0R889</accession>
<evidence type="ECO:0000256" key="1">
    <source>
        <dbReference type="SAM" id="MobiDB-lite"/>
    </source>
</evidence>
<keyword evidence="3" id="KW-1185">Reference proteome</keyword>
<dbReference type="Proteomes" id="UP000054937">
    <property type="component" value="Unassembled WGS sequence"/>
</dbReference>
<comment type="caution">
    <text evidence="2">The sequence shown here is derived from an EMBL/GenBank/DDBJ whole genome shotgun (WGS) entry which is preliminary data.</text>
</comment>
<feature type="region of interest" description="Disordered" evidence="1">
    <location>
        <begin position="117"/>
        <end position="136"/>
    </location>
</feature>
<evidence type="ECO:0000313" key="2">
    <source>
        <dbReference type="EMBL" id="KRX10703.1"/>
    </source>
</evidence>
<sequence>MMPKKPKILLAKKLIWACLDNLILIQIILCQNKKLRGLTYYIKYLKVFKHSTDFRESCIKIVNNLLMACSSDTDMAQIMNQIMPQLLEEHNNANQLKNTQQIGFIIEQLAENMLTNNKTKKPQNKWKKKWTKQTKQ</sequence>
<evidence type="ECO:0000313" key="3">
    <source>
        <dbReference type="Proteomes" id="UP000054937"/>
    </source>
</evidence>
<gene>
    <name evidence="2" type="ORF">PPERSA_08698</name>
</gene>
<reference evidence="2 3" key="1">
    <citation type="journal article" date="2015" name="Sci. Rep.">
        <title>Genome of the facultative scuticociliatosis pathogen Pseudocohnilembus persalinus provides insight into its virulence through horizontal gene transfer.</title>
        <authorList>
            <person name="Xiong J."/>
            <person name="Wang G."/>
            <person name="Cheng J."/>
            <person name="Tian M."/>
            <person name="Pan X."/>
            <person name="Warren A."/>
            <person name="Jiang C."/>
            <person name="Yuan D."/>
            <person name="Miao W."/>
        </authorList>
    </citation>
    <scope>NUCLEOTIDE SEQUENCE [LARGE SCALE GENOMIC DNA]</scope>
    <source>
        <strain evidence="2">36N120E</strain>
    </source>
</reference>